<feature type="compositionally biased region" description="Basic and acidic residues" evidence="3">
    <location>
        <begin position="64"/>
        <end position="73"/>
    </location>
</feature>
<evidence type="ECO:0000256" key="2">
    <source>
        <dbReference type="ARBA" id="ARBA00023242"/>
    </source>
</evidence>
<keyword evidence="2" id="KW-0539">Nucleus</keyword>
<gene>
    <name evidence="5" type="ORF">LY89DRAFT_577473</name>
</gene>
<dbReference type="InParanoid" id="A0A194XMP0"/>
<dbReference type="EMBL" id="KQ947408">
    <property type="protein sequence ID" value="KUJ21359.1"/>
    <property type="molecule type" value="Genomic_DNA"/>
</dbReference>
<dbReference type="PANTHER" id="PTHR37534">
    <property type="entry name" value="TRANSCRIPTIONAL ACTIVATOR PROTEIN UGA3"/>
    <property type="match status" value="1"/>
</dbReference>
<proteinExistence type="predicted"/>
<evidence type="ECO:0000256" key="1">
    <source>
        <dbReference type="ARBA" id="ARBA00004123"/>
    </source>
</evidence>
<dbReference type="InterPro" id="IPR001138">
    <property type="entry name" value="Zn2Cys6_DnaBD"/>
</dbReference>
<dbReference type="STRING" id="149040.A0A194XMP0"/>
<evidence type="ECO:0000259" key="4">
    <source>
        <dbReference type="PROSITE" id="PS50048"/>
    </source>
</evidence>
<dbReference type="GO" id="GO:0000981">
    <property type="term" value="F:DNA-binding transcription factor activity, RNA polymerase II-specific"/>
    <property type="evidence" value="ECO:0007669"/>
    <property type="project" value="InterPro"/>
</dbReference>
<evidence type="ECO:0000313" key="6">
    <source>
        <dbReference type="Proteomes" id="UP000070700"/>
    </source>
</evidence>
<feature type="compositionally biased region" description="Low complexity" evidence="3">
    <location>
        <begin position="74"/>
        <end position="86"/>
    </location>
</feature>
<feature type="domain" description="Zn(2)-C6 fungal-type" evidence="4">
    <location>
        <begin position="7"/>
        <end position="35"/>
    </location>
</feature>
<reference evidence="5 6" key="1">
    <citation type="submission" date="2015-10" db="EMBL/GenBank/DDBJ databases">
        <title>Full genome of DAOMC 229536 Phialocephala scopiformis, a fungal endophyte of spruce producing the potent anti-insectan compound rugulosin.</title>
        <authorList>
            <consortium name="DOE Joint Genome Institute"/>
            <person name="Walker A.K."/>
            <person name="Frasz S.L."/>
            <person name="Seifert K.A."/>
            <person name="Miller J.D."/>
            <person name="Mondo S.J."/>
            <person name="Labutti K."/>
            <person name="Lipzen A."/>
            <person name="Dockter R."/>
            <person name="Kennedy M."/>
            <person name="Grigoriev I.V."/>
            <person name="Spatafora J.W."/>
        </authorList>
    </citation>
    <scope>NUCLEOTIDE SEQUENCE [LARGE SCALE GENOMIC DNA]</scope>
    <source>
        <strain evidence="5 6">CBS 120377</strain>
    </source>
</reference>
<dbReference type="GO" id="GO:0000976">
    <property type="term" value="F:transcription cis-regulatory region binding"/>
    <property type="evidence" value="ECO:0007669"/>
    <property type="project" value="TreeGrafter"/>
</dbReference>
<dbReference type="OrthoDB" id="5380854at2759"/>
<dbReference type="SUPFAM" id="SSF57701">
    <property type="entry name" value="Zn2/Cys6 DNA-binding domain"/>
    <property type="match status" value="1"/>
</dbReference>
<sequence>MSLPRKACHNCRRRRLRCDRSLPQCYKCTSTGQDCLGYQALLFWNNGVASRGKMSGMTFEDMKQREVKKERLSPESLSSTSSPPSSNIELESVGNISGGASKLTPQPLLDHSSQLLVAKRKFPFADDIALPLGRHLTDPFLQDLNQDARFYISHFNSKVCKDLVIYDLPKQNPFRDLIPLATQHPALLNIIIANSALQLSNASQRSAVMSFNHQLRLMKGSTPHLQISPTSQSSTWYKDALIAKQRALGSLSSILNDVGSSDIDVTLGTILLFIEFELTDFGTKDWRLHMHGAIALINSMKEPYKLKHSNMSSLRRSLISSCLVYDALSSTFAQSNSSGPARYSASIVRSSLHYAEANNYLSFPAALLEAVLTAAQLLQTMHDHFPAKFTTTLEGNQLPPLLQAAQSFNVRDWASGLQRISPHCDLENRVHVASAHKAAVCIYICRVLRFLSPEAEAEDNLEPVVSDIITHLSFVTSDNELFKATSWPTFVAGAEARDLEQQAWAMTRLQQLRECLPCTMGYVRSAMEILDSIWRKRDAAVCAGMHNIGWIQELKLLEIDIMIA</sequence>
<evidence type="ECO:0000256" key="3">
    <source>
        <dbReference type="SAM" id="MobiDB-lite"/>
    </source>
</evidence>
<dbReference type="GO" id="GO:0045944">
    <property type="term" value="P:positive regulation of transcription by RNA polymerase II"/>
    <property type="evidence" value="ECO:0007669"/>
    <property type="project" value="TreeGrafter"/>
</dbReference>
<dbReference type="AlphaFoldDB" id="A0A194XMP0"/>
<dbReference type="PANTHER" id="PTHR37534:SF51">
    <property type="entry name" value="ACRIFLAVINE SENSITIVITY CONTROL PROTEIN ACR-2"/>
    <property type="match status" value="1"/>
</dbReference>
<comment type="subcellular location">
    <subcellularLocation>
        <location evidence="1">Nucleus</location>
    </subcellularLocation>
</comment>
<dbReference type="InterPro" id="IPR036864">
    <property type="entry name" value="Zn2-C6_fun-type_DNA-bd_sf"/>
</dbReference>
<keyword evidence="6" id="KW-1185">Reference proteome</keyword>
<name>A0A194XMP0_MOLSC</name>
<dbReference type="GO" id="GO:0008270">
    <property type="term" value="F:zinc ion binding"/>
    <property type="evidence" value="ECO:0007669"/>
    <property type="project" value="InterPro"/>
</dbReference>
<dbReference type="KEGG" id="psco:LY89DRAFT_577473"/>
<dbReference type="Gene3D" id="4.10.240.10">
    <property type="entry name" value="Zn(2)-C6 fungal-type DNA-binding domain"/>
    <property type="match status" value="1"/>
</dbReference>
<accession>A0A194XMP0</accession>
<organism evidence="5 6">
    <name type="scientific">Mollisia scopiformis</name>
    <name type="common">Conifer needle endophyte fungus</name>
    <name type="synonym">Phialocephala scopiformis</name>
    <dbReference type="NCBI Taxonomy" id="149040"/>
    <lineage>
        <taxon>Eukaryota</taxon>
        <taxon>Fungi</taxon>
        <taxon>Dikarya</taxon>
        <taxon>Ascomycota</taxon>
        <taxon>Pezizomycotina</taxon>
        <taxon>Leotiomycetes</taxon>
        <taxon>Helotiales</taxon>
        <taxon>Mollisiaceae</taxon>
        <taxon>Mollisia</taxon>
    </lineage>
</organism>
<dbReference type="GO" id="GO:0005634">
    <property type="term" value="C:nucleus"/>
    <property type="evidence" value="ECO:0007669"/>
    <property type="project" value="UniProtKB-SubCell"/>
</dbReference>
<dbReference type="SMART" id="SM00066">
    <property type="entry name" value="GAL4"/>
    <property type="match status" value="1"/>
</dbReference>
<feature type="region of interest" description="Disordered" evidence="3">
    <location>
        <begin position="64"/>
        <end position="91"/>
    </location>
</feature>
<protein>
    <recommendedName>
        <fullName evidence="4">Zn(2)-C6 fungal-type domain-containing protein</fullName>
    </recommendedName>
</protein>
<dbReference type="GeneID" id="28818621"/>
<evidence type="ECO:0000313" key="5">
    <source>
        <dbReference type="EMBL" id="KUJ21359.1"/>
    </source>
</evidence>
<dbReference type="PROSITE" id="PS00463">
    <property type="entry name" value="ZN2_CY6_FUNGAL_1"/>
    <property type="match status" value="1"/>
</dbReference>
<dbReference type="Pfam" id="PF00172">
    <property type="entry name" value="Zn_clus"/>
    <property type="match status" value="1"/>
</dbReference>
<dbReference type="RefSeq" id="XP_018075714.1">
    <property type="nucleotide sequence ID" value="XM_018208895.1"/>
</dbReference>
<dbReference type="Pfam" id="PF11951">
    <property type="entry name" value="Fungal_trans_2"/>
    <property type="match status" value="1"/>
</dbReference>
<dbReference type="PROSITE" id="PS50048">
    <property type="entry name" value="ZN2_CY6_FUNGAL_2"/>
    <property type="match status" value="1"/>
</dbReference>
<dbReference type="Proteomes" id="UP000070700">
    <property type="component" value="Unassembled WGS sequence"/>
</dbReference>
<dbReference type="InterPro" id="IPR021858">
    <property type="entry name" value="Fun_TF"/>
</dbReference>